<reference evidence="1" key="1">
    <citation type="submission" date="2021-01" db="EMBL/GenBank/DDBJ databases">
        <title>Adiantum capillus-veneris genome.</title>
        <authorList>
            <person name="Fang Y."/>
            <person name="Liao Q."/>
        </authorList>
    </citation>
    <scope>NUCLEOTIDE SEQUENCE</scope>
    <source>
        <strain evidence="1">H3</strain>
        <tissue evidence="1">Leaf</tissue>
    </source>
</reference>
<evidence type="ECO:0000313" key="2">
    <source>
        <dbReference type="Proteomes" id="UP000886520"/>
    </source>
</evidence>
<organism evidence="1 2">
    <name type="scientific">Adiantum capillus-veneris</name>
    <name type="common">Maidenhair fern</name>
    <dbReference type="NCBI Taxonomy" id="13818"/>
    <lineage>
        <taxon>Eukaryota</taxon>
        <taxon>Viridiplantae</taxon>
        <taxon>Streptophyta</taxon>
        <taxon>Embryophyta</taxon>
        <taxon>Tracheophyta</taxon>
        <taxon>Polypodiopsida</taxon>
        <taxon>Polypodiidae</taxon>
        <taxon>Polypodiales</taxon>
        <taxon>Pteridineae</taxon>
        <taxon>Pteridaceae</taxon>
        <taxon>Vittarioideae</taxon>
        <taxon>Adiantum</taxon>
    </lineage>
</organism>
<name>A0A9D4U1S1_ADICA</name>
<dbReference type="EMBL" id="JABFUD020000025">
    <property type="protein sequence ID" value="KAI5059325.1"/>
    <property type="molecule type" value="Genomic_DNA"/>
</dbReference>
<proteinExistence type="predicted"/>
<dbReference type="AlphaFoldDB" id="A0A9D4U1S1"/>
<accession>A0A9D4U1S1</accession>
<gene>
    <name evidence="1" type="ORF">GOP47_0025644</name>
</gene>
<dbReference type="Proteomes" id="UP000886520">
    <property type="component" value="Chromosome 25"/>
</dbReference>
<sequence length="106" mass="12001">MRTASVNSEESLVLLRVSFLNALQKRGEKLTRAQFRGSIGARNIFSREHHIGVLLRARTRYHAQRSPTRNLALTDIQIIAQMLTAFGKSQLDVCCEDKIKEDAIYG</sequence>
<protein>
    <submittedName>
        <fullName evidence="1">Uncharacterized protein</fullName>
    </submittedName>
</protein>
<evidence type="ECO:0000313" key="1">
    <source>
        <dbReference type="EMBL" id="KAI5059325.1"/>
    </source>
</evidence>
<keyword evidence="2" id="KW-1185">Reference proteome</keyword>
<comment type="caution">
    <text evidence="1">The sequence shown here is derived from an EMBL/GenBank/DDBJ whole genome shotgun (WGS) entry which is preliminary data.</text>
</comment>